<gene>
    <name evidence="2" type="ORF">HS1_002448</name>
</gene>
<evidence type="ECO:0000313" key="2">
    <source>
        <dbReference type="EMBL" id="AMM42230.1"/>
    </source>
</evidence>
<dbReference type="AlphaFoldDB" id="A0A7U4QMS8"/>
<name>A0A7U4QMS8_DESA2</name>
<dbReference type="KEGG" id="daw:HS1_002448"/>
<sequence>MTDIILTLIGSVIGGILASLIAIFIWEWYRRPKLAIEIPDKILGKEPAIQQLNQISRAFYHLRVINMGKTPVYNCRITIRFKEINTGKQLFEVNGKWDRGPQPLLYAPVPKRILPNGEIETVIAEFPHDFLVPFAEVIDLHPKMPESFCVIVKSENEEECYGFSSWSYLKGRSHKVDEWKLNIGKYIMEIELTYSGKKFHDKFLLINPSRNIKDVEIRRYDANKK</sequence>
<dbReference type="Proteomes" id="UP000070560">
    <property type="component" value="Chromosome"/>
</dbReference>
<protein>
    <submittedName>
        <fullName evidence="2">Uncharacterized protein</fullName>
    </submittedName>
</protein>
<feature type="transmembrane region" description="Helical" evidence="1">
    <location>
        <begin position="6"/>
        <end position="26"/>
    </location>
</feature>
<keyword evidence="3" id="KW-1185">Reference proteome</keyword>
<dbReference type="RefSeq" id="WP_066066071.1">
    <property type="nucleotide sequence ID" value="NZ_CP013015.1"/>
</dbReference>
<evidence type="ECO:0000256" key="1">
    <source>
        <dbReference type="SAM" id="Phobius"/>
    </source>
</evidence>
<evidence type="ECO:0000313" key="3">
    <source>
        <dbReference type="Proteomes" id="UP000070560"/>
    </source>
</evidence>
<reference evidence="2 3" key="1">
    <citation type="submission" date="2015-10" db="EMBL/GenBank/DDBJ databases">
        <title>Candidatus Desulfofervidus auxilii, a hydrogenotrophic sulfate-reducing bacterium involved in the thermophilic anaerobic oxidation of methane.</title>
        <authorList>
            <person name="Krukenberg V."/>
            <person name="Richter M."/>
            <person name="Wegener G."/>
        </authorList>
    </citation>
    <scope>NUCLEOTIDE SEQUENCE [LARGE SCALE GENOMIC DNA]</scope>
    <source>
        <strain evidence="2 3">HS1</strain>
    </source>
</reference>
<keyword evidence="1" id="KW-0472">Membrane</keyword>
<dbReference type="EMBL" id="CP013015">
    <property type="protein sequence ID" value="AMM42230.1"/>
    <property type="molecule type" value="Genomic_DNA"/>
</dbReference>
<accession>A0A7U4QMS8</accession>
<keyword evidence="1" id="KW-0812">Transmembrane</keyword>
<keyword evidence="1" id="KW-1133">Transmembrane helix</keyword>
<organism evidence="2 3">
    <name type="scientific">Desulfofervidus auxilii</name>
    <dbReference type="NCBI Taxonomy" id="1621989"/>
    <lineage>
        <taxon>Bacteria</taxon>
        <taxon>Pseudomonadati</taxon>
        <taxon>Thermodesulfobacteriota</taxon>
        <taxon>Candidatus Desulfofervidia</taxon>
        <taxon>Candidatus Desulfofervidales</taxon>
        <taxon>Candidatus Desulfofervidaceae</taxon>
        <taxon>Candidatus Desulfofervidus</taxon>
    </lineage>
</organism>
<proteinExistence type="predicted"/>